<dbReference type="PANTHER" id="PTHR46481:SF10">
    <property type="entry name" value="ZINC FINGER BED DOMAIN-CONTAINING PROTEIN 39"/>
    <property type="match status" value="1"/>
</dbReference>
<sequence length="491" mass="55623">MQGTHTTDSGSNNQTLAAEVDCIILKETSTKLSLSDSHIHCFCHKVALIVNTGLQALSLSSKGLNKIKKATLGFVPELFAIEEDDEINDPPSDSQETLVGTLNNQLQVNKQLDQDSDDEAADDEVNTERQSGQSNIANIFKKVDLVIQKITSSAARQSEFDTWCKKLDYSGPHLIAGYGIQWNIKFQSRERAYNARHVINRLIKNKKDRQEQDNERGPNFFDNVEITRNNWEVVKKMNDTLSEFYFVTKKMEGDISSGSMMLGEYWGIIASLKKKLNSATEEEFRPMLVKMISQTDKYLNEALNCDTIILATILNPSYRLLIFQTWYPSHHSYAESLITSQFDSKKIDYKENLTTNQLPASQDHSEYEKETPRKRELENADLFPETIKGPTTELSIYLSGKFKQPTSQVHEALQWWKPGFSDLGTPCAGLSRYLFNLGKRGEVFFSCEEFLGASAQERQKTRRIPGFGAGYAGSSCLMSSTQPRPDRSYPY</sequence>
<dbReference type="SUPFAM" id="SSF53098">
    <property type="entry name" value="Ribonuclease H-like"/>
    <property type="match status" value="1"/>
</dbReference>
<organism evidence="7 8">
    <name type="scientific">Puccinia coronata f. sp. avenae</name>
    <dbReference type="NCBI Taxonomy" id="200324"/>
    <lineage>
        <taxon>Eukaryota</taxon>
        <taxon>Fungi</taxon>
        <taxon>Dikarya</taxon>
        <taxon>Basidiomycota</taxon>
        <taxon>Pucciniomycotina</taxon>
        <taxon>Pucciniomycetes</taxon>
        <taxon>Pucciniales</taxon>
        <taxon>Pucciniaceae</taxon>
        <taxon>Puccinia</taxon>
    </lineage>
</organism>
<keyword evidence="3" id="KW-0863">Zinc-finger</keyword>
<reference evidence="7 8" key="1">
    <citation type="submission" date="2017-11" db="EMBL/GenBank/DDBJ databases">
        <title>De novo assembly and phasing of dikaryotic genomes from two isolates of Puccinia coronata f. sp. avenae, the causal agent of oat crown rust.</title>
        <authorList>
            <person name="Miller M.E."/>
            <person name="Zhang Y."/>
            <person name="Omidvar V."/>
            <person name="Sperschneider J."/>
            <person name="Schwessinger B."/>
            <person name="Raley C."/>
            <person name="Palmer J.M."/>
            <person name="Garnica D."/>
            <person name="Upadhyaya N."/>
            <person name="Rathjen J."/>
            <person name="Taylor J.M."/>
            <person name="Park R.F."/>
            <person name="Dodds P.N."/>
            <person name="Hirsch C.D."/>
            <person name="Kianian S.F."/>
            <person name="Figueroa M."/>
        </authorList>
    </citation>
    <scope>NUCLEOTIDE SEQUENCE [LARGE SCALE GENOMIC DNA]</scope>
    <source>
        <strain evidence="7">12SD80</strain>
    </source>
</reference>
<evidence type="ECO:0000256" key="2">
    <source>
        <dbReference type="ARBA" id="ARBA00022723"/>
    </source>
</evidence>
<evidence type="ECO:0000256" key="4">
    <source>
        <dbReference type="ARBA" id="ARBA00022833"/>
    </source>
</evidence>
<dbReference type="InterPro" id="IPR052035">
    <property type="entry name" value="ZnF_BED_domain_contain"/>
</dbReference>
<dbReference type="InterPro" id="IPR012337">
    <property type="entry name" value="RNaseH-like_sf"/>
</dbReference>
<evidence type="ECO:0000313" key="7">
    <source>
        <dbReference type="EMBL" id="PLW39431.1"/>
    </source>
</evidence>
<comment type="caution">
    <text evidence="7">The sequence shown here is derived from an EMBL/GenBank/DDBJ whole genome shotgun (WGS) entry which is preliminary data.</text>
</comment>
<keyword evidence="2" id="KW-0479">Metal-binding</keyword>
<feature type="region of interest" description="Disordered" evidence="6">
    <location>
        <begin position="353"/>
        <end position="375"/>
    </location>
</feature>
<name>A0A2N5UNU4_9BASI</name>
<dbReference type="Proteomes" id="UP000235392">
    <property type="component" value="Unassembled WGS sequence"/>
</dbReference>
<keyword evidence="4" id="KW-0862">Zinc</keyword>
<evidence type="ECO:0000256" key="1">
    <source>
        <dbReference type="ARBA" id="ARBA00004123"/>
    </source>
</evidence>
<evidence type="ECO:0008006" key="9">
    <source>
        <dbReference type="Google" id="ProtNLM"/>
    </source>
</evidence>
<keyword evidence="5" id="KW-0539">Nucleus</keyword>
<accession>A0A2N5UNU4</accession>
<gene>
    <name evidence="7" type="ORF">PCASD_07989</name>
</gene>
<dbReference type="GO" id="GO:0008270">
    <property type="term" value="F:zinc ion binding"/>
    <property type="evidence" value="ECO:0007669"/>
    <property type="project" value="UniProtKB-KW"/>
</dbReference>
<proteinExistence type="predicted"/>
<dbReference type="EMBL" id="PGCI01000115">
    <property type="protein sequence ID" value="PLW39431.1"/>
    <property type="molecule type" value="Genomic_DNA"/>
</dbReference>
<feature type="compositionally biased region" description="Basic and acidic residues" evidence="6">
    <location>
        <begin position="363"/>
        <end position="375"/>
    </location>
</feature>
<comment type="subcellular location">
    <subcellularLocation>
        <location evidence="1">Nucleus</location>
    </subcellularLocation>
</comment>
<evidence type="ECO:0000313" key="8">
    <source>
        <dbReference type="Proteomes" id="UP000235392"/>
    </source>
</evidence>
<evidence type="ECO:0000256" key="5">
    <source>
        <dbReference type="ARBA" id="ARBA00023242"/>
    </source>
</evidence>
<dbReference type="PANTHER" id="PTHR46481">
    <property type="entry name" value="ZINC FINGER BED DOMAIN-CONTAINING PROTEIN 4"/>
    <property type="match status" value="1"/>
</dbReference>
<evidence type="ECO:0000256" key="6">
    <source>
        <dbReference type="SAM" id="MobiDB-lite"/>
    </source>
</evidence>
<evidence type="ECO:0000256" key="3">
    <source>
        <dbReference type="ARBA" id="ARBA00022771"/>
    </source>
</evidence>
<feature type="compositionally biased region" description="Polar residues" evidence="6">
    <location>
        <begin position="353"/>
        <end position="362"/>
    </location>
</feature>
<dbReference type="GO" id="GO:0005634">
    <property type="term" value="C:nucleus"/>
    <property type="evidence" value="ECO:0007669"/>
    <property type="project" value="UniProtKB-SubCell"/>
</dbReference>
<dbReference type="AlphaFoldDB" id="A0A2N5UNU4"/>
<protein>
    <recommendedName>
        <fullName evidence="9">HAT C-terminal dimerisation domain-containing protein</fullName>
    </recommendedName>
</protein>